<keyword evidence="4 7" id="KW-1133">Transmembrane helix</keyword>
<comment type="caution">
    <text evidence="9">The sequence shown here is derived from an EMBL/GenBank/DDBJ whole genome shotgun (WGS) entry which is preliminary data.</text>
</comment>
<dbReference type="Pfam" id="PF03600">
    <property type="entry name" value="CitMHS"/>
    <property type="match status" value="1"/>
</dbReference>
<feature type="transmembrane region" description="Helical" evidence="7">
    <location>
        <begin position="137"/>
        <end position="154"/>
    </location>
</feature>
<dbReference type="EMBL" id="BAAAOA010000003">
    <property type="protein sequence ID" value="GAA1746265.1"/>
    <property type="molecule type" value="Genomic_DNA"/>
</dbReference>
<feature type="transmembrane region" description="Helical" evidence="7">
    <location>
        <begin position="336"/>
        <end position="355"/>
    </location>
</feature>
<feature type="compositionally biased region" description="Polar residues" evidence="6">
    <location>
        <begin position="221"/>
        <end position="230"/>
    </location>
</feature>
<evidence type="ECO:0000256" key="4">
    <source>
        <dbReference type="ARBA" id="ARBA00022989"/>
    </source>
</evidence>
<accession>A0ABN2K1Z8</accession>
<evidence type="ECO:0000256" key="3">
    <source>
        <dbReference type="ARBA" id="ARBA00022692"/>
    </source>
</evidence>
<dbReference type="Proteomes" id="UP001501204">
    <property type="component" value="Unassembled WGS sequence"/>
</dbReference>
<protein>
    <submittedName>
        <fullName evidence="9">CitMHS family transporter</fullName>
    </submittedName>
</protein>
<evidence type="ECO:0000256" key="2">
    <source>
        <dbReference type="ARBA" id="ARBA00022448"/>
    </source>
</evidence>
<keyword evidence="5 7" id="KW-0472">Membrane</keyword>
<dbReference type="InterPro" id="IPR004680">
    <property type="entry name" value="Cit_transptr-like_dom"/>
</dbReference>
<comment type="subcellular location">
    <subcellularLocation>
        <location evidence="1">Membrane</location>
        <topology evidence="1">Multi-pass membrane protein</topology>
    </subcellularLocation>
</comment>
<organism evidence="9 10">
    <name type="scientific">Kocuria aegyptia</name>
    <dbReference type="NCBI Taxonomy" id="330943"/>
    <lineage>
        <taxon>Bacteria</taxon>
        <taxon>Bacillati</taxon>
        <taxon>Actinomycetota</taxon>
        <taxon>Actinomycetes</taxon>
        <taxon>Micrococcales</taxon>
        <taxon>Micrococcaceae</taxon>
        <taxon>Kocuria</taxon>
    </lineage>
</organism>
<gene>
    <name evidence="9" type="ORF">GCM10009767_01090</name>
</gene>
<dbReference type="PANTHER" id="PTHR30354:SF26">
    <property type="entry name" value="TRANSPORTER, PUTATIVE-RELATED"/>
    <property type="match status" value="1"/>
</dbReference>
<evidence type="ECO:0000256" key="7">
    <source>
        <dbReference type="SAM" id="Phobius"/>
    </source>
</evidence>
<evidence type="ECO:0000313" key="10">
    <source>
        <dbReference type="Proteomes" id="UP001501204"/>
    </source>
</evidence>
<keyword evidence="3 7" id="KW-0812">Transmembrane</keyword>
<evidence type="ECO:0000313" key="9">
    <source>
        <dbReference type="EMBL" id="GAA1746265.1"/>
    </source>
</evidence>
<feature type="transmembrane region" description="Helical" evidence="7">
    <location>
        <begin position="174"/>
        <end position="196"/>
    </location>
</feature>
<sequence>MLAWTGFLTIGVILALLLSNRVAAVVALAGVPIVFALIAGFDPGEIGEFVADGLGGVVGVTVMFVFAITYFGVMRDAGLFDPVIRRIVRWAGNAPVTICLATTALAMAAHLDGAGATTFLITIPAMIPLFDRLGMSRLTLSVCVGLGAGTMNLLPWGGPTARAAATAGVPANELWVPLIPAQIAGMVAALAIAWFLGTREARRIGRTAAPAAGGNDRSEDGSTTQAQPQDTARPDNAGTDTAPGSSGVATARVAGRTAATELAERPAVDELSAEEQSLRRPRLLWFNAVLTIAVLAALIAGLAPPELVFLAGVVVALVVNYPGLKRQTARIEAHATGAMLMATTLLAAGAFLGILEGSGMITAMADAATSVIPASAAPGLPLIAGVLGVPLSLLFGPDAYYFGVLPVLNALGEQYGVSAVEITQASLLGQETVGFPISPLTGSFYLLVGLAGVDIGKHIRALFGWAWLVSIVMLAVALLTGAIALGAAG</sequence>
<dbReference type="PANTHER" id="PTHR30354">
    <property type="entry name" value="GNT FAMILY GLUCONATE TRANSPORTER"/>
    <property type="match status" value="1"/>
</dbReference>
<reference evidence="9 10" key="1">
    <citation type="journal article" date="2019" name="Int. J. Syst. Evol. Microbiol.">
        <title>The Global Catalogue of Microorganisms (GCM) 10K type strain sequencing project: providing services to taxonomists for standard genome sequencing and annotation.</title>
        <authorList>
            <consortium name="The Broad Institute Genomics Platform"/>
            <consortium name="The Broad Institute Genome Sequencing Center for Infectious Disease"/>
            <person name="Wu L."/>
            <person name="Ma J."/>
        </authorList>
    </citation>
    <scope>NUCLEOTIDE SEQUENCE [LARGE SCALE GENOMIC DNA]</scope>
    <source>
        <strain evidence="9 10">JCM 14735</strain>
    </source>
</reference>
<dbReference type="InterPro" id="IPR003474">
    <property type="entry name" value="Glcn_transporter"/>
</dbReference>
<evidence type="ECO:0000256" key="5">
    <source>
        <dbReference type="ARBA" id="ARBA00023136"/>
    </source>
</evidence>
<feature type="transmembrane region" description="Helical" evidence="7">
    <location>
        <begin position="307"/>
        <end position="324"/>
    </location>
</feature>
<feature type="transmembrane region" description="Helical" evidence="7">
    <location>
        <begin position="283"/>
        <end position="301"/>
    </location>
</feature>
<evidence type="ECO:0000259" key="8">
    <source>
        <dbReference type="Pfam" id="PF03600"/>
    </source>
</evidence>
<keyword evidence="2" id="KW-0813">Transport</keyword>
<dbReference type="RefSeq" id="WP_344118857.1">
    <property type="nucleotide sequence ID" value="NZ_BAAAOA010000003.1"/>
</dbReference>
<evidence type="ECO:0000256" key="1">
    <source>
        <dbReference type="ARBA" id="ARBA00004141"/>
    </source>
</evidence>
<name>A0ABN2K1Z8_9MICC</name>
<feature type="transmembrane region" description="Helical" evidence="7">
    <location>
        <begin position="113"/>
        <end position="130"/>
    </location>
</feature>
<feature type="domain" description="Citrate transporter-like" evidence="8">
    <location>
        <begin position="17"/>
        <end position="428"/>
    </location>
</feature>
<keyword evidence="10" id="KW-1185">Reference proteome</keyword>
<evidence type="ECO:0000256" key="6">
    <source>
        <dbReference type="SAM" id="MobiDB-lite"/>
    </source>
</evidence>
<feature type="transmembrane region" description="Helical" evidence="7">
    <location>
        <begin position="465"/>
        <end position="488"/>
    </location>
</feature>
<feature type="region of interest" description="Disordered" evidence="6">
    <location>
        <begin position="209"/>
        <end position="249"/>
    </location>
</feature>
<feature type="transmembrane region" description="Helical" evidence="7">
    <location>
        <begin position="87"/>
        <end position="107"/>
    </location>
</feature>
<feature type="transmembrane region" description="Helical" evidence="7">
    <location>
        <begin position="53"/>
        <end position="75"/>
    </location>
</feature>
<feature type="transmembrane region" description="Helical" evidence="7">
    <location>
        <begin position="433"/>
        <end position="453"/>
    </location>
</feature>
<proteinExistence type="predicted"/>